<proteinExistence type="predicted"/>
<reference evidence="2" key="1">
    <citation type="submission" date="2016-10" db="EMBL/GenBank/DDBJ databases">
        <title>Sequence of Gallionella enrichment culture.</title>
        <authorList>
            <person name="Poehlein A."/>
            <person name="Muehling M."/>
            <person name="Daniel R."/>
        </authorList>
    </citation>
    <scope>NUCLEOTIDE SEQUENCE</scope>
</reference>
<dbReference type="EMBL" id="MLJW01000133">
    <property type="protein sequence ID" value="OIQ97410.1"/>
    <property type="molecule type" value="Genomic_DNA"/>
</dbReference>
<comment type="caution">
    <text evidence="2">The sequence shown here is derived from an EMBL/GenBank/DDBJ whole genome shotgun (WGS) entry which is preliminary data.</text>
</comment>
<feature type="compositionally biased region" description="Low complexity" evidence="1">
    <location>
        <begin position="11"/>
        <end position="56"/>
    </location>
</feature>
<evidence type="ECO:0000313" key="2">
    <source>
        <dbReference type="EMBL" id="OIQ97410.1"/>
    </source>
</evidence>
<sequence length="142" mass="15186">MSKINPLQAEALKAPVAATTPAKAAPNKPATAKPIVKKTTTSPAKPAAAKASPTKVVKAKVEKPIKEKTPKLKMERDSFTMPKTEYAQFSVLKERLVKLGQPAKKSELLRAGIMQLTAMTDAALKAAMSKVPTIKTGRPKNK</sequence>
<evidence type="ECO:0000256" key="1">
    <source>
        <dbReference type="SAM" id="MobiDB-lite"/>
    </source>
</evidence>
<organism evidence="2">
    <name type="scientific">mine drainage metagenome</name>
    <dbReference type="NCBI Taxonomy" id="410659"/>
    <lineage>
        <taxon>unclassified sequences</taxon>
        <taxon>metagenomes</taxon>
        <taxon>ecological metagenomes</taxon>
    </lineage>
</organism>
<accession>A0A1J5RPA5</accession>
<protein>
    <submittedName>
        <fullName evidence="2">Uncharacterized protein</fullName>
    </submittedName>
</protein>
<name>A0A1J5RPA5_9ZZZZ</name>
<gene>
    <name evidence="2" type="ORF">GALL_205420</name>
</gene>
<dbReference type="AlphaFoldDB" id="A0A1J5RPA5"/>
<feature type="region of interest" description="Disordered" evidence="1">
    <location>
        <begin position="1"/>
        <end position="71"/>
    </location>
</feature>
<feature type="compositionally biased region" description="Basic and acidic residues" evidence="1">
    <location>
        <begin position="59"/>
        <end position="71"/>
    </location>
</feature>